<feature type="transmembrane region" description="Helical" evidence="1">
    <location>
        <begin position="72"/>
        <end position="93"/>
    </location>
</feature>
<comment type="caution">
    <text evidence="2">The sequence shown here is derived from an EMBL/GenBank/DDBJ whole genome shotgun (WGS) entry which is preliminary data.</text>
</comment>
<proteinExistence type="predicted"/>
<dbReference type="Proteomes" id="UP001553715">
    <property type="component" value="Unassembled WGS sequence"/>
</dbReference>
<evidence type="ECO:0000256" key="1">
    <source>
        <dbReference type="SAM" id="Phobius"/>
    </source>
</evidence>
<keyword evidence="3" id="KW-1185">Reference proteome</keyword>
<evidence type="ECO:0000313" key="3">
    <source>
        <dbReference type="Proteomes" id="UP001553715"/>
    </source>
</evidence>
<dbReference type="RefSeq" id="WP_366232624.1">
    <property type="nucleotide sequence ID" value="NZ_JBFBMH010000004.1"/>
</dbReference>
<accession>A0ABV3LEW1</accession>
<sequence>MTVQWLRGSYPVAPAPRAPEVVLLVDEDTRDYAPIDIDRDQEAAVEVRATEMGPARAEGSDLVMLTALLTDLSVNLAASVIWAGLVGAVRGVLRARRPRREVEQRFILTVIIPTETGERVVESEAIGEGAIEAGLAATERIVAQILTPPTSP</sequence>
<protein>
    <submittedName>
        <fullName evidence="2">Uncharacterized protein</fullName>
    </submittedName>
</protein>
<organism evidence="2 3">
    <name type="scientific">Microbacterium profundi</name>
    <dbReference type="NCBI Taxonomy" id="450380"/>
    <lineage>
        <taxon>Bacteria</taxon>
        <taxon>Bacillati</taxon>
        <taxon>Actinomycetota</taxon>
        <taxon>Actinomycetes</taxon>
        <taxon>Micrococcales</taxon>
        <taxon>Microbacteriaceae</taxon>
        <taxon>Microbacterium</taxon>
    </lineage>
</organism>
<keyword evidence="1" id="KW-1133">Transmembrane helix</keyword>
<keyword evidence="1" id="KW-0472">Membrane</keyword>
<evidence type="ECO:0000313" key="2">
    <source>
        <dbReference type="EMBL" id="MEW1974446.1"/>
    </source>
</evidence>
<name>A0ABV3LEW1_9MICO</name>
<dbReference type="EMBL" id="JBFBMH010000004">
    <property type="protein sequence ID" value="MEW1974446.1"/>
    <property type="molecule type" value="Genomic_DNA"/>
</dbReference>
<gene>
    <name evidence="2" type="ORF">AB0301_05090</name>
</gene>
<keyword evidence="1" id="KW-0812">Transmembrane</keyword>
<reference evidence="2 3" key="1">
    <citation type="submission" date="2024-06" db="EMBL/GenBank/DDBJ databases">
        <title>The Natural Products Discovery Center: Release of the First 8490 Sequenced Strains for Exploring Actinobacteria Biosynthetic Diversity.</title>
        <authorList>
            <person name="Kalkreuter E."/>
            <person name="Kautsar S.A."/>
            <person name="Yang D."/>
            <person name="Bader C.D."/>
            <person name="Teijaro C.N."/>
            <person name="Fluegel L."/>
            <person name="Davis C.M."/>
            <person name="Simpson J.R."/>
            <person name="Lauterbach L."/>
            <person name="Steele A.D."/>
            <person name="Gui C."/>
            <person name="Meng S."/>
            <person name="Li G."/>
            <person name="Viehrig K."/>
            <person name="Ye F."/>
            <person name="Su P."/>
            <person name="Kiefer A.F."/>
            <person name="Nichols A."/>
            <person name="Cepeda A.J."/>
            <person name="Yan W."/>
            <person name="Fan B."/>
            <person name="Jiang Y."/>
            <person name="Adhikari A."/>
            <person name="Zheng C.-J."/>
            <person name="Schuster L."/>
            <person name="Cowan T.M."/>
            <person name="Smanski M.J."/>
            <person name="Chevrette M.G."/>
            <person name="De Carvalho L.P.S."/>
            <person name="Shen B."/>
        </authorList>
    </citation>
    <scope>NUCLEOTIDE SEQUENCE [LARGE SCALE GENOMIC DNA]</scope>
    <source>
        <strain evidence="2 3">NPDC077434</strain>
    </source>
</reference>